<dbReference type="RefSeq" id="WP_007191409.1">
    <property type="nucleotide sequence ID" value="NZ_AFWV01000002.1"/>
</dbReference>
<dbReference type="SUPFAM" id="SSF101738">
    <property type="entry name" value="SspB-like"/>
    <property type="match status" value="1"/>
</dbReference>
<accession>F9U6I0</accession>
<dbReference type="GO" id="GO:0005840">
    <property type="term" value="C:ribosome"/>
    <property type="evidence" value="ECO:0007669"/>
    <property type="project" value="TreeGrafter"/>
</dbReference>
<dbReference type="eggNOG" id="COG2969">
    <property type="taxonomic scope" value="Bacteria"/>
</dbReference>
<gene>
    <name evidence="2" type="ORF">ThimaDRAFT_0531</name>
</gene>
<feature type="region of interest" description="Disordered" evidence="1">
    <location>
        <begin position="111"/>
        <end position="170"/>
    </location>
</feature>
<keyword evidence="3" id="KW-1185">Reference proteome</keyword>
<dbReference type="Proteomes" id="UP000005459">
    <property type="component" value="Unassembled WGS sequence"/>
</dbReference>
<proteinExistence type="predicted"/>
<dbReference type="PATRIC" id="fig|768671.3.peg.580"/>
<dbReference type="NCBIfam" id="NF008769">
    <property type="entry name" value="PRK11798.2-5"/>
    <property type="match status" value="1"/>
</dbReference>
<dbReference type="GO" id="GO:0005829">
    <property type="term" value="C:cytosol"/>
    <property type="evidence" value="ECO:0007669"/>
    <property type="project" value="TreeGrafter"/>
</dbReference>
<dbReference type="PANTHER" id="PTHR37486:SF1">
    <property type="entry name" value="STRINGENT STARVATION PROTEIN B"/>
    <property type="match status" value="1"/>
</dbReference>
<sequence length="170" mass="18518">MDSEIDTMTSTKPYLIRAIYEWILDNDMTPHLVVDVRYPGVQAPKEFVEDERLVLNLSPSAVRSLVLGNEQIEFNARFGGVARDVYFPVDAVLGIFTRENGQGMVFPELAYPLPGEPESESDSGAHLERERSKPRSVGGPQAVIPNPQGPKSPSGKGKGKAGGPTLKVVK</sequence>
<dbReference type="InterPro" id="IPR007481">
    <property type="entry name" value="SspB"/>
</dbReference>
<protein>
    <submittedName>
        <fullName evidence="2">Stringent starvation protein B</fullName>
    </submittedName>
</protein>
<dbReference type="EMBL" id="AFWV01000002">
    <property type="protein sequence ID" value="EGV19856.1"/>
    <property type="molecule type" value="Genomic_DNA"/>
</dbReference>
<feature type="compositionally biased region" description="Basic and acidic residues" evidence="1">
    <location>
        <begin position="123"/>
        <end position="133"/>
    </location>
</feature>
<dbReference type="STRING" id="768671.ThimaDRAFT_0531"/>
<organism evidence="2 3">
    <name type="scientific">Thiocapsa marina 5811</name>
    <dbReference type="NCBI Taxonomy" id="768671"/>
    <lineage>
        <taxon>Bacteria</taxon>
        <taxon>Pseudomonadati</taxon>
        <taxon>Pseudomonadota</taxon>
        <taxon>Gammaproteobacteria</taxon>
        <taxon>Chromatiales</taxon>
        <taxon>Chromatiaceae</taxon>
        <taxon>Thiocapsa</taxon>
    </lineage>
</organism>
<evidence type="ECO:0000256" key="1">
    <source>
        <dbReference type="SAM" id="MobiDB-lite"/>
    </source>
</evidence>
<dbReference type="AlphaFoldDB" id="F9U6I0"/>
<evidence type="ECO:0000313" key="2">
    <source>
        <dbReference type="EMBL" id="EGV19856.1"/>
    </source>
</evidence>
<name>F9U6I0_9GAMM</name>
<dbReference type="GO" id="GO:0045732">
    <property type="term" value="P:positive regulation of protein catabolic process"/>
    <property type="evidence" value="ECO:0007669"/>
    <property type="project" value="TreeGrafter"/>
</dbReference>
<dbReference type="InterPro" id="IPR036760">
    <property type="entry name" value="SspB-like_sf"/>
</dbReference>
<dbReference type="Pfam" id="PF04386">
    <property type="entry name" value="SspB"/>
    <property type="match status" value="1"/>
</dbReference>
<reference evidence="2 3" key="1">
    <citation type="submission" date="2011-06" db="EMBL/GenBank/DDBJ databases">
        <title>The draft genome of Thiocapsa marina 5811.</title>
        <authorList>
            <consortium name="US DOE Joint Genome Institute (JGI-PGF)"/>
            <person name="Lucas S."/>
            <person name="Han J."/>
            <person name="Cheng J.-F."/>
            <person name="Goodwin L."/>
            <person name="Pitluck S."/>
            <person name="Peters L."/>
            <person name="Land M.L."/>
            <person name="Hauser L."/>
            <person name="Vogl K."/>
            <person name="Liu Z."/>
            <person name="Imhoff J."/>
            <person name="Thiel V."/>
            <person name="Frigaard N.-U."/>
            <person name="Bryant D."/>
            <person name="Woyke T.J."/>
        </authorList>
    </citation>
    <scope>NUCLEOTIDE SEQUENCE [LARGE SCALE GENOMIC DNA]</scope>
    <source>
        <strain evidence="2 3">5811</strain>
    </source>
</reference>
<dbReference type="Gene3D" id="2.30.30.220">
    <property type="entry name" value="SspB-like"/>
    <property type="match status" value="1"/>
</dbReference>
<evidence type="ECO:0000313" key="3">
    <source>
        <dbReference type="Proteomes" id="UP000005459"/>
    </source>
</evidence>
<dbReference type="PANTHER" id="PTHR37486">
    <property type="entry name" value="STRINGENT STARVATION PROTEIN B"/>
    <property type="match status" value="1"/>
</dbReference>
<dbReference type="PIRSF" id="PIRSF005276">
    <property type="entry name" value="SspB"/>
    <property type="match status" value="1"/>
</dbReference>